<dbReference type="EMBL" id="SCLX01000035">
    <property type="protein sequence ID" value="RXF57504.1"/>
    <property type="molecule type" value="Genomic_DNA"/>
</dbReference>
<evidence type="ECO:0000313" key="1">
    <source>
        <dbReference type="EMBL" id="RXF57504.1"/>
    </source>
</evidence>
<sequence length="82" mass="9396">MVFRILGIGSIFKTKFVNPIGKSAERALSLEKIKNHGNMKVQKKKHLAYAKKLRHTKIATLSPQMSNDFLFHQSLEQICLML</sequence>
<dbReference type="AlphaFoldDB" id="A0A4Q0LRU7"/>
<comment type="caution">
    <text evidence="1">The sequence shown here is derived from an EMBL/GenBank/DDBJ whole genome shotgun (WGS) entry which is preliminary data.</text>
</comment>
<proteinExistence type="predicted"/>
<protein>
    <submittedName>
        <fullName evidence="1">Uncharacterized protein</fullName>
    </submittedName>
</protein>
<accession>A0A4Q0LRU7</accession>
<gene>
    <name evidence="1" type="ORF">ERD32_06765</name>
</gene>
<reference evidence="1 2" key="1">
    <citation type="submission" date="2019-01" db="EMBL/GenBank/DDBJ databases">
        <title>The genome sequence of Lactobacillus crispatus L49.</title>
        <authorList>
            <person name="Zhong J."/>
            <person name="Zhang J."/>
        </authorList>
    </citation>
    <scope>NUCLEOTIDE SEQUENCE [LARGE SCALE GENOMIC DNA]</scope>
    <source>
        <strain evidence="1 2">L49</strain>
    </source>
</reference>
<dbReference type="Proteomes" id="UP000289808">
    <property type="component" value="Unassembled WGS sequence"/>
</dbReference>
<name>A0A4Q0LRU7_9LACO</name>
<organism evidence="1 2">
    <name type="scientific">Lactobacillus crispatus</name>
    <dbReference type="NCBI Taxonomy" id="47770"/>
    <lineage>
        <taxon>Bacteria</taxon>
        <taxon>Bacillati</taxon>
        <taxon>Bacillota</taxon>
        <taxon>Bacilli</taxon>
        <taxon>Lactobacillales</taxon>
        <taxon>Lactobacillaceae</taxon>
        <taxon>Lactobacillus</taxon>
    </lineage>
</organism>
<evidence type="ECO:0000313" key="2">
    <source>
        <dbReference type="Proteomes" id="UP000289808"/>
    </source>
</evidence>